<dbReference type="AlphaFoldDB" id="A0A4Z2HN08"/>
<evidence type="ECO:0000313" key="3">
    <source>
        <dbReference type="Proteomes" id="UP000314294"/>
    </source>
</evidence>
<dbReference type="Proteomes" id="UP000314294">
    <property type="component" value="Unassembled WGS sequence"/>
</dbReference>
<dbReference type="EMBL" id="SRLO01000207">
    <property type="protein sequence ID" value="TNN67236.1"/>
    <property type="molecule type" value="Genomic_DNA"/>
</dbReference>
<sequence>MTWASWQEPQQSDTARKNTNFLQEPSTIKKRLPLYSLRGPEYPKRHAHREVFASSSQRRLPSGLQGFATHWFTDEEHSWPWYPFTERPFKPERAAAGEVILLVQANPVFRAEMANTRVDPSVPKEPRTFENTECKSSVALMRVRNNNNHNNNKESQVKPSLQIRLPNGLGSRGVCTQQQLCATLSRRVRLAPPSMRGPGFALDG</sequence>
<evidence type="ECO:0000256" key="1">
    <source>
        <dbReference type="SAM" id="MobiDB-lite"/>
    </source>
</evidence>
<protein>
    <submittedName>
        <fullName evidence="2">Uncharacterized protein</fullName>
    </submittedName>
</protein>
<accession>A0A4Z2HN08</accession>
<evidence type="ECO:0000313" key="2">
    <source>
        <dbReference type="EMBL" id="TNN67236.1"/>
    </source>
</evidence>
<gene>
    <name evidence="2" type="ORF">EYF80_022574</name>
</gene>
<organism evidence="2 3">
    <name type="scientific">Liparis tanakae</name>
    <name type="common">Tanaka's snailfish</name>
    <dbReference type="NCBI Taxonomy" id="230148"/>
    <lineage>
        <taxon>Eukaryota</taxon>
        <taxon>Metazoa</taxon>
        <taxon>Chordata</taxon>
        <taxon>Craniata</taxon>
        <taxon>Vertebrata</taxon>
        <taxon>Euteleostomi</taxon>
        <taxon>Actinopterygii</taxon>
        <taxon>Neopterygii</taxon>
        <taxon>Teleostei</taxon>
        <taxon>Neoteleostei</taxon>
        <taxon>Acanthomorphata</taxon>
        <taxon>Eupercaria</taxon>
        <taxon>Perciformes</taxon>
        <taxon>Cottioidei</taxon>
        <taxon>Cottales</taxon>
        <taxon>Liparidae</taxon>
        <taxon>Liparis</taxon>
    </lineage>
</organism>
<feature type="region of interest" description="Disordered" evidence="1">
    <location>
        <begin position="1"/>
        <end position="20"/>
    </location>
</feature>
<reference evidence="2 3" key="1">
    <citation type="submission" date="2019-03" db="EMBL/GenBank/DDBJ databases">
        <title>First draft genome of Liparis tanakae, snailfish: a comprehensive survey of snailfish specific genes.</title>
        <authorList>
            <person name="Kim W."/>
            <person name="Song I."/>
            <person name="Jeong J.-H."/>
            <person name="Kim D."/>
            <person name="Kim S."/>
            <person name="Ryu S."/>
            <person name="Song J.Y."/>
            <person name="Lee S.K."/>
        </authorList>
    </citation>
    <scope>NUCLEOTIDE SEQUENCE [LARGE SCALE GENOMIC DNA]</scope>
    <source>
        <tissue evidence="2">Muscle</tissue>
    </source>
</reference>
<comment type="caution">
    <text evidence="2">The sequence shown here is derived from an EMBL/GenBank/DDBJ whole genome shotgun (WGS) entry which is preliminary data.</text>
</comment>
<proteinExistence type="predicted"/>
<keyword evidence="3" id="KW-1185">Reference proteome</keyword>
<name>A0A4Z2HN08_9TELE</name>